<sequence>MKVYFDASVIIAALLSPAGGSAQVLRFIKAGLIIGITSQTVIEEVLEEDHLQKIKKSRQEIVGFIAKSDLIIRRRITSDEIAPYEDMVNIDDAHIVAGAGLTRCEYLVTLDKKHLLRPDIQEKFLPLRIVSPKELLEEIVSN</sequence>
<protein>
    <submittedName>
        <fullName evidence="2">Putative toxin-antitoxin system toxin component, PIN family</fullName>
    </submittedName>
</protein>
<name>A0A1G1WGB2_9BACT</name>
<proteinExistence type="predicted"/>
<reference evidence="2 3" key="1">
    <citation type="journal article" date="2016" name="Nat. Commun.">
        <title>Thousands of microbial genomes shed light on interconnected biogeochemical processes in an aquifer system.</title>
        <authorList>
            <person name="Anantharaman K."/>
            <person name="Brown C.T."/>
            <person name="Hug L.A."/>
            <person name="Sharon I."/>
            <person name="Castelle C.J."/>
            <person name="Probst A.J."/>
            <person name="Thomas B.C."/>
            <person name="Singh A."/>
            <person name="Wilkins M.J."/>
            <person name="Karaoz U."/>
            <person name="Brodie E.L."/>
            <person name="Williams K.H."/>
            <person name="Hubbard S.S."/>
            <person name="Banfield J.F."/>
        </authorList>
    </citation>
    <scope>NUCLEOTIDE SEQUENCE [LARGE SCALE GENOMIC DNA]</scope>
</reference>
<dbReference type="Pfam" id="PF13470">
    <property type="entry name" value="PIN_3"/>
    <property type="match status" value="1"/>
</dbReference>
<dbReference type="AlphaFoldDB" id="A0A1G1WGB2"/>
<dbReference type="Proteomes" id="UP000176389">
    <property type="component" value="Unassembled WGS sequence"/>
</dbReference>
<evidence type="ECO:0000313" key="2">
    <source>
        <dbReference type="EMBL" id="OGY26758.1"/>
    </source>
</evidence>
<comment type="caution">
    <text evidence="2">The sequence shown here is derived from an EMBL/GenBank/DDBJ whole genome shotgun (WGS) entry which is preliminary data.</text>
</comment>
<dbReference type="NCBIfam" id="TIGR00305">
    <property type="entry name" value="putative toxin-antitoxin system toxin component, PIN family"/>
    <property type="match status" value="1"/>
</dbReference>
<evidence type="ECO:0000259" key="1">
    <source>
        <dbReference type="Pfam" id="PF13470"/>
    </source>
</evidence>
<organism evidence="2 3">
    <name type="scientific">Candidatus Woykebacteria bacterium RBG_16_43_9</name>
    <dbReference type="NCBI Taxonomy" id="1802596"/>
    <lineage>
        <taxon>Bacteria</taxon>
        <taxon>Candidatus Woykeibacteriota</taxon>
    </lineage>
</organism>
<dbReference type="STRING" id="1802596.A2Z11_02170"/>
<dbReference type="SUPFAM" id="SSF88723">
    <property type="entry name" value="PIN domain-like"/>
    <property type="match status" value="1"/>
</dbReference>
<gene>
    <name evidence="2" type="ORF">A2Z11_02170</name>
</gene>
<feature type="domain" description="PIN" evidence="1">
    <location>
        <begin position="2"/>
        <end position="113"/>
    </location>
</feature>
<accession>A0A1G1WGB2</accession>
<dbReference type="InterPro" id="IPR002850">
    <property type="entry name" value="PIN_toxin-like"/>
</dbReference>
<dbReference type="InterPro" id="IPR002716">
    <property type="entry name" value="PIN_dom"/>
</dbReference>
<dbReference type="InterPro" id="IPR029060">
    <property type="entry name" value="PIN-like_dom_sf"/>
</dbReference>
<evidence type="ECO:0000313" key="3">
    <source>
        <dbReference type="Proteomes" id="UP000176389"/>
    </source>
</evidence>
<dbReference type="EMBL" id="MHCS01000010">
    <property type="protein sequence ID" value="OGY26758.1"/>
    <property type="molecule type" value="Genomic_DNA"/>
</dbReference>